<feature type="domain" description="3-keto-alpha-glucoside-1,2-lyase/3-keto-2-hydroxy-glucal hydratase" evidence="2">
    <location>
        <begin position="726"/>
        <end position="925"/>
    </location>
</feature>
<dbReference type="RefSeq" id="WP_346089222.1">
    <property type="nucleotide sequence ID" value="NZ_BAAAZK010000010.1"/>
</dbReference>
<comment type="caution">
    <text evidence="3">The sequence shown here is derived from an EMBL/GenBank/DDBJ whole genome shotgun (WGS) entry which is preliminary data.</text>
</comment>
<dbReference type="SUPFAM" id="SSF48371">
    <property type="entry name" value="ARM repeat"/>
    <property type="match status" value="1"/>
</dbReference>
<keyword evidence="1" id="KW-0732">Signal</keyword>
<organism evidence="3 4">
    <name type="scientific">Sphingobacterium ginsenosidimutans</name>
    <dbReference type="NCBI Taxonomy" id="687845"/>
    <lineage>
        <taxon>Bacteria</taxon>
        <taxon>Pseudomonadati</taxon>
        <taxon>Bacteroidota</taxon>
        <taxon>Sphingobacteriia</taxon>
        <taxon>Sphingobacteriales</taxon>
        <taxon>Sphingobacteriaceae</taxon>
        <taxon>Sphingobacterium</taxon>
    </lineage>
</organism>
<dbReference type="InterPro" id="IPR016024">
    <property type="entry name" value="ARM-type_fold"/>
</dbReference>
<evidence type="ECO:0000259" key="2">
    <source>
        <dbReference type="Pfam" id="PF06439"/>
    </source>
</evidence>
<evidence type="ECO:0000256" key="1">
    <source>
        <dbReference type="SAM" id="SignalP"/>
    </source>
</evidence>
<feature type="domain" description="3-keto-alpha-glucoside-1,2-lyase/3-keto-2-hydroxy-glucal hydratase" evidence="2">
    <location>
        <begin position="943"/>
        <end position="1130"/>
    </location>
</feature>
<feature type="signal peptide" evidence="1">
    <location>
        <begin position="1"/>
        <end position="20"/>
    </location>
</feature>
<protein>
    <recommendedName>
        <fullName evidence="2">3-keto-alpha-glucoside-1,2-lyase/3-keto-2-hydroxy-glucal hydratase domain-containing protein</fullName>
    </recommendedName>
</protein>
<dbReference type="Pfam" id="PF06439">
    <property type="entry name" value="3keto-disac_hyd"/>
    <property type="match status" value="2"/>
</dbReference>
<evidence type="ECO:0000313" key="3">
    <source>
        <dbReference type="EMBL" id="GAA4186937.1"/>
    </source>
</evidence>
<dbReference type="Proteomes" id="UP001500167">
    <property type="component" value="Unassembled WGS sequence"/>
</dbReference>
<evidence type="ECO:0000313" key="4">
    <source>
        <dbReference type="Proteomes" id="UP001500167"/>
    </source>
</evidence>
<reference evidence="4" key="1">
    <citation type="journal article" date="2019" name="Int. J. Syst. Evol. Microbiol.">
        <title>The Global Catalogue of Microorganisms (GCM) 10K type strain sequencing project: providing services to taxonomists for standard genome sequencing and annotation.</title>
        <authorList>
            <consortium name="The Broad Institute Genomics Platform"/>
            <consortium name="The Broad Institute Genome Sequencing Center for Infectious Disease"/>
            <person name="Wu L."/>
            <person name="Ma J."/>
        </authorList>
    </citation>
    <scope>NUCLEOTIDE SEQUENCE [LARGE SCALE GENOMIC DNA]</scope>
    <source>
        <strain evidence="4">JCM 16722</strain>
    </source>
</reference>
<name>A0ABP8ANN0_9SPHI</name>
<dbReference type="InterPro" id="IPR011989">
    <property type="entry name" value="ARM-like"/>
</dbReference>
<accession>A0ABP8ANN0</accession>
<gene>
    <name evidence="3" type="ORF">GCM10022218_51170</name>
</gene>
<dbReference type="Gene3D" id="2.60.120.560">
    <property type="entry name" value="Exo-inulinase, domain 1"/>
    <property type="match status" value="2"/>
</dbReference>
<feature type="chain" id="PRO_5045237221" description="3-keto-alpha-glucoside-1,2-lyase/3-keto-2-hydroxy-glucal hydratase domain-containing protein" evidence="1">
    <location>
        <begin position="21"/>
        <end position="1133"/>
    </location>
</feature>
<dbReference type="Gene3D" id="1.25.10.10">
    <property type="entry name" value="Leucine-rich Repeat Variant"/>
    <property type="match status" value="2"/>
</dbReference>
<dbReference type="InterPro" id="IPR010496">
    <property type="entry name" value="AL/BT2_dom"/>
</dbReference>
<dbReference type="EMBL" id="BAAAZK010000010">
    <property type="protein sequence ID" value="GAA4186937.1"/>
    <property type="molecule type" value="Genomic_DNA"/>
</dbReference>
<keyword evidence="4" id="KW-1185">Reference proteome</keyword>
<sequence length="1133" mass="123235">MKKIFNSLAVLLLISSASYAQQPQNRTTATKIADVLAQQPAEEKEKFLLAMHELEGFTSDDIVAFLKGLKAPGSNNAPIEFAANSYSFYVNQPGKEQQRKVFVEGLAKSIAQLSEPTNQVFALRLLRQCADNSAIPAVANCLTNDNLADAAARTLVSIRTSESATALEKALAASTTEKTAIAIVTALGDLKVANAENAILDFTKKYNSDAFQRTALIALSKIGGTASASLFQNKLNDAAYSYDKFDAVGLGIDYAQSLIDNKHDQDAIKFLNKFFQESQKAKSINGQFASLKLLAAINPGKQQKNLLSAVKSDNGAYRNLALQLLGKYGKGSDAKSLLALASKGTPEVQESVLNYLAHNGSASSLNAIQALVGKTTSPVTKLAGLSAINKLSQGKETNTLIQAFDADQEFNNSVKALILSSKDANVINDVNTALASVDDSKKVQLLDILSKRSNNASSKAVLAIKTTNPTVEEAINKALPNVAQESDLEELFNRLNNTTDPKSATLLQKAVVNVVQSSPNAKGLTGKLAANISKSAAPSAAKYFPIFAGLGDDQSLQAVGNYVNNNNLELRTAAITSLSSWSSANALPKLVSLSRTEKDDNLFNTVYRGLVKSISSSANTADQKTLLLRDAFSVAKTVEQKKAALSALQPTGTYQAFIFAADKMADPELGEAAANTAMNIAMDNKYYGSKVREVLEQVIGKLSGSESGYLKEAVVRYLSEMPVKEGYVSLFNGKDLSGWKGLVADPIKRGKMNAKTLASEQAKADEIMRKGWSASNGEIVFSGKGDNLATIKQYGDFEMLVDWKLENYGGIEGDAGIYLRGTPQVQIWDIANTRVGAQVGSGGLYNNQKNESKPLKVADNATGEWNTFKIKMVDDKVTVWLNGQLVTDNIPLENYWDRNQSIFPTEQIELQAHGSVVYYRDLFIKEFPRKQIFKISEQEKKDGFEVLFDGTNLDKWTENKAYIINDEGYIWVYPNAKFGGNLYTKEEYSDFIYRFDFKLTPGANNGVGIRAPLEGDAAYEAMEIQVLDNDADVYKDLKPYQYHGSIYGVVTAKRGYLKPLGEWNSEEIYVKGNRVKVTLNGTVIVDADIAEASKNGTLDGKEHPGLKRTSGHLGFLGHGTEVFFKDIRVKKLK</sequence>
<proteinExistence type="predicted"/>